<organism evidence="6 7">
    <name type="scientific">Anaeromassilibacillus senegalensis</name>
    <dbReference type="NCBI Taxonomy" id="1673717"/>
    <lineage>
        <taxon>Bacteria</taxon>
        <taxon>Bacillati</taxon>
        <taxon>Bacillota</taxon>
        <taxon>Clostridia</taxon>
        <taxon>Eubacteriales</taxon>
        <taxon>Acutalibacteraceae</taxon>
        <taxon>Anaeromassilibacillus</taxon>
    </lineage>
</organism>
<dbReference type="CDD" id="cd14752">
    <property type="entry name" value="GH31_N"/>
    <property type="match status" value="1"/>
</dbReference>
<accession>A0ABS9CNX7</accession>
<feature type="domain" description="Glycoside hydrolase family 31 TIM barrel" evidence="3">
    <location>
        <begin position="233"/>
        <end position="568"/>
    </location>
</feature>
<gene>
    <name evidence="6" type="ORF">JQM67_07765</name>
</gene>
<reference evidence="6 7" key="1">
    <citation type="submission" date="2020-12" db="EMBL/GenBank/DDBJ databases">
        <title>Whole genome sequences of gut porcine anaerobes.</title>
        <authorList>
            <person name="Kubasova T."/>
            <person name="Jahodarova E."/>
            <person name="Rychlik I."/>
        </authorList>
    </citation>
    <scope>NUCLEOTIDE SEQUENCE [LARGE SCALE GENOMIC DNA]</scope>
    <source>
        <strain evidence="6 7">An867</strain>
    </source>
</reference>
<dbReference type="Pfam" id="PF21365">
    <property type="entry name" value="Glyco_hydro_31_3rd"/>
    <property type="match status" value="1"/>
</dbReference>
<dbReference type="InterPro" id="IPR011013">
    <property type="entry name" value="Gal_mutarotase_sf_dom"/>
</dbReference>
<dbReference type="Gene3D" id="2.60.40.1180">
    <property type="entry name" value="Golgi alpha-mannosidase II"/>
    <property type="match status" value="1"/>
</dbReference>
<dbReference type="EMBL" id="JAFBIT010000002">
    <property type="protein sequence ID" value="MCF2652495.1"/>
    <property type="molecule type" value="Genomic_DNA"/>
</dbReference>
<evidence type="ECO:0000313" key="7">
    <source>
        <dbReference type="Proteomes" id="UP001299220"/>
    </source>
</evidence>
<dbReference type="RefSeq" id="WP_235323546.1">
    <property type="nucleotide sequence ID" value="NZ_JAFBIT010000002.1"/>
</dbReference>
<evidence type="ECO:0000256" key="1">
    <source>
        <dbReference type="ARBA" id="ARBA00007806"/>
    </source>
</evidence>
<name>A0ABS9CNX7_9FIRM</name>
<sequence>MLKQDGNKIIWIYDGETLQVEPWGIGSVRVRAARMRKIGEAPDWALLPPEDCAVQIEETEFEGLNALCLTNEKLRVYVQENGRITMQNAQGRTLLQEFVRDRSVRGTNFSALMIPAREFKPVPGGGHALTVRFESDPEEKIFGMGQYQQEIFNLKGTVLELAHRNAQVSIPFYLSSLGYGFLWNNPAIGTAAFGTNRMQWQAESTEQMDYWVTAGDTPAEIMHRYAKATGMPSAMPDFATGFWQCKCRYQTQEELLSVAREYKRRKLPISVIIIDFFHWPNQGVWDFDKKYWPDPKAMVEELNEMGIRLFVSVWPTVDPRSPYYPEMIEKGYIVHTDRGARTMIECSGYETFFDATNPEARAFVWDKIKRSYYDCGIKNYWLDAAEPESIPYQYDNFRYAAGPGLQAANIYPYTYGQMVYDGLKAAGEDEIITLERCAWAGSQRIGTLVWSGDIVSDFETMRRQIVAGQHMAMAGIPWWTTDIGGFVGGNPDDPAFRELLIRWFQYGVFCPVFRLHGARSPESEPLSTELGGGMASSGAANEIWSFGEAAYPILEQYMQLRERLRPYIKAQMEICHREGTPVMRPLFFDFPEDPEAWTHKDTYMFGPDILVSPVTEAQCAGKPVYLPAGTVWREVETGKVWTGGQTVFCDTPIQTLPLFVRDGAKLDWTLLQRAQ</sequence>
<dbReference type="InterPro" id="IPR013780">
    <property type="entry name" value="Glyco_hydro_b"/>
</dbReference>
<dbReference type="Proteomes" id="UP001299220">
    <property type="component" value="Unassembled WGS sequence"/>
</dbReference>
<evidence type="ECO:0000313" key="6">
    <source>
        <dbReference type="EMBL" id="MCF2652495.1"/>
    </source>
</evidence>
<dbReference type="InterPro" id="IPR051816">
    <property type="entry name" value="Glycosyl_Hydrolase_31"/>
</dbReference>
<dbReference type="InterPro" id="IPR025887">
    <property type="entry name" value="Glyco_hydro_31_N_dom"/>
</dbReference>
<dbReference type="SUPFAM" id="SSF74650">
    <property type="entry name" value="Galactose mutarotase-like"/>
    <property type="match status" value="1"/>
</dbReference>
<keyword evidence="2" id="KW-0378">Hydrolase</keyword>
<dbReference type="SUPFAM" id="SSF51445">
    <property type="entry name" value="(Trans)glycosidases"/>
    <property type="match status" value="1"/>
</dbReference>
<dbReference type="PANTHER" id="PTHR43863:SF2">
    <property type="entry name" value="MALTASE-GLUCOAMYLASE"/>
    <property type="match status" value="1"/>
</dbReference>
<dbReference type="PANTHER" id="PTHR43863">
    <property type="entry name" value="HYDROLASE, PUTATIVE (AFU_ORTHOLOGUE AFUA_1G03140)-RELATED"/>
    <property type="match status" value="1"/>
</dbReference>
<evidence type="ECO:0000259" key="4">
    <source>
        <dbReference type="Pfam" id="PF13802"/>
    </source>
</evidence>
<feature type="domain" description="Glycosyl hydrolase family 31 C-terminal" evidence="5">
    <location>
        <begin position="579"/>
        <end position="664"/>
    </location>
</feature>
<proteinExistence type="inferred from homology"/>
<dbReference type="Gene3D" id="2.60.40.1760">
    <property type="entry name" value="glycosyl hydrolase (family 31)"/>
    <property type="match status" value="1"/>
</dbReference>
<dbReference type="InterPro" id="IPR017853">
    <property type="entry name" value="GH"/>
</dbReference>
<evidence type="ECO:0000259" key="3">
    <source>
        <dbReference type="Pfam" id="PF01055"/>
    </source>
</evidence>
<dbReference type="SUPFAM" id="SSF51011">
    <property type="entry name" value="Glycosyl hydrolase domain"/>
    <property type="match status" value="1"/>
</dbReference>
<dbReference type="CDD" id="cd06591">
    <property type="entry name" value="GH31_xylosidase_XylS"/>
    <property type="match status" value="1"/>
</dbReference>
<dbReference type="InterPro" id="IPR000322">
    <property type="entry name" value="Glyco_hydro_31_TIM"/>
</dbReference>
<dbReference type="Pfam" id="PF13802">
    <property type="entry name" value="Gal_mutarotas_2"/>
    <property type="match status" value="1"/>
</dbReference>
<protein>
    <submittedName>
        <fullName evidence="6">Family 31 glucosidase</fullName>
    </submittedName>
</protein>
<dbReference type="Gene3D" id="3.20.20.80">
    <property type="entry name" value="Glycosidases"/>
    <property type="match status" value="1"/>
</dbReference>
<evidence type="ECO:0000256" key="2">
    <source>
        <dbReference type="RuleBase" id="RU361185"/>
    </source>
</evidence>
<feature type="domain" description="Glycoside hydrolase family 31 N-terminal" evidence="4">
    <location>
        <begin position="26"/>
        <end position="187"/>
    </location>
</feature>
<evidence type="ECO:0000259" key="5">
    <source>
        <dbReference type="Pfam" id="PF21365"/>
    </source>
</evidence>
<keyword evidence="2" id="KW-0326">Glycosidase</keyword>
<dbReference type="Pfam" id="PF01055">
    <property type="entry name" value="Glyco_hydro_31_2nd"/>
    <property type="match status" value="1"/>
</dbReference>
<comment type="caution">
    <text evidence="6">The sequence shown here is derived from an EMBL/GenBank/DDBJ whole genome shotgun (WGS) entry which is preliminary data.</text>
</comment>
<comment type="similarity">
    <text evidence="1 2">Belongs to the glycosyl hydrolase 31 family.</text>
</comment>
<keyword evidence="7" id="KW-1185">Reference proteome</keyword>
<dbReference type="InterPro" id="IPR048395">
    <property type="entry name" value="Glyco_hydro_31_C"/>
</dbReference>